<gene>
    <name evidence="2" type="ORF">GALL_398910</name>
</gene>
<protein>
    <recommendedName>
        <fullName evidence="3">Major facilitator superfamily MFS_1</fullName>
    </recommendedName>
</protein>
<proteinExistence type="predicted"/>
<organism evidence="2">
    <name type="scientific">mine drainage metagenome</name>
    <dbReference type="NCBI Taxonomy" id="410659"/>
    <lineage>
        <taxon>unclassified sequences</taxon>
        <taxon>metagenomes</taxon>
        <taxon>ecological metagenomes</taxon>
    </lineage>
</organism>
<dbReference type="EMBL" id="MLJW01001405">
    <property type="protein sequence ID" value="OIQ78411.1"/>
    <property type="molecule type" value="Genomic_DNA"/>
</dbReference>
<evidence type="ECO:0008006" key="3">
    <source>
        <dbReference type="Google" id="ProtNLM"/>
    </source>
</evidence>
<name>A0A1J5QLL8_9ZZZZ</name>
<feature type="transmembrane region" description="Helical" evidence="1">
    <location>
        <begin position="26"/>
        <end position="47"/>
    </location>
</feature>
<accession>A0A1J5QLL8</accession>
<evidence type="ECO:0000313" key="2">
    <source>
        <dbReference type="EMBL" id="OIQ78411.1"/>
    </source>
</evidence>
<keyword evidence="1" id="KW-0812">Transmembrane</keyword>
<reference evidence="2" key="1">
    <citation type="submission" date="2016-10" db="EMBL/GenBank/DDBJ databases">
        <title>Sequence of Gallionella enrichment culture.</title>
        <authorList>
            <person name="Poehlein A."/>
            <person name="Muehling M."/>
            <person name="Daniel R."/>
        </authorList>
    </citation>
    <scope>NUCLEOTIDE SEQUENCE</scope>
</reference>
<evidence type="ECO:0000256" key="1">
    <source>
        <dbReference type="SAM" id="Phobius"/>
    </source>
</evidence>
<keyword evidence="1" id="KW-0472">Membrane</keyword>
<dbReference type="AlphaFoldDB" id="A0A1J5QLL8"/>
<comment type="caution">
    <text evidence="2">The sequence shown here is derived from an EMBL/GenBank/DDBJ whole genome shotgun (WGS) entry which is preliminary data.</text>
</comment>
<sequence length="84" mass="8030">MGTALGLGVSVGSSIAGNLIDERGSSGGFLVVVGSAAFAVLATLVSLRTLRAGAAELLEQTVGGEEVADDAMAGEPTAGEAAPA</sequence>
<keyword evidence="1" id="KW-1133">Transmembrane helix</keyword>